<proteinExistence type="predicted"/>
<accession>A0A1I3JDY7</accession>
<dbReference type="Pfam" id="PF19040">
    <property type="entry name" value="SGNH"/>
    <property type="match status" value="1"/>
</dbReference>
<dbReference type="AlphaFoldDB" id="A0A1I3JDY7"/>
<gene>
    <name evidence="2" type="ORF">SAMN05216561_110101</name>
</gene>
<dbReference type="STRING" id="1005945.SAMN05216561_110101"/>
<evidence type="ECO:0000259" key="1">
    <source>
        <dbReference type="Pfam" id="PF19040"/>
    </source>
</evidence>
<dbReference type="Proteomes" id="UP000198649">
    <property type="component" value="Unassembled WGS sequence"/>
</dbReference>
<keyword evidence="3" id="KW-1185">Reference proteome</keyword>
<name>A0A1I3JDY7_9ACTN</name>
<dbReference type="InterPro" id="IPR043968">
    <property type="entry name" value="SGNH"/>
</dbReference>
<organism evidence="2 3">
    <name type="scientific">Nocardioides psychrotolerans</name>
    <dbReference type="NCBI Taxonomy" id="1005945"/>
    <lineage>
        <taxon>Bacteria</taxon>
        <taxon>Bacillati</taxon>
        <taxon>Actinomycetota</taxon>
        <taxon>Actinomycetes</taxon>
        <taxon>Propionibacteriales</taxon>
        <taxon>Nocardioidaceae</taxon>
        <taxon>Nocardioides</taxon>
    </lineage>
</organism>
<sequence>MDPRHPTGPALSRVRTRAVVAIVLAVVAMLVLQGPPVSSAPVASAATAEVDPSQDVPSLPQECIRYAIIPPVPVACHLTPYRAKRPTVVLWGDSHAWQYIPAVRNAAIARGANLTAFVLGGCPPVKVPIDRAPRNPKSCATNNYLAMKYVMRLQRGDQDVRVLLGSHWAGYRRAARESTIGPLAPLFGYDETTQGKVELFESSAAALFPALGRVGVDVDVIGQTATVPRVTLPCTRGEDPYSCDVLRARAIYDEDETEAWLRERMQDLAGTPRLIDVNSAYCGQVMCRGIQDGIHTFYDDLHLSATRTSTLTRFFTPSMRALR</sequence>
<dbReference type="OrthoDB" id="3775861at2"/>
<dbReference type="EMBL" id="FOQG01000010">
    <property type="protein sequence ID" value="SFI58463.1"/>
    <property type="molecule type" value="Genomic_DNA"/>
</dbReference>
<evidence type="ECO:0000313" key="2">
    <source>
        <dbReference type="EMBL" id="SFI58463.1"/>
    </source>
</evidence>
<dbReference type="RefSeq" id="WP_091114198.1">
    <property type="nucleotide sequence ID" value="NZ_BKAF01000012.1"/>
</dbReference>
<evidence type="ECO:0000313" key="3">
    <source>
        <dbReference type="Proteomes" id="UP000198649"/>
    </source>
</evidence>
<reference evidence="2 3" key="1">
    <citation type="submission" date="2016-10" db="EMBL/GenBank/DDBJ databases">
        <authorList>
            <person name="de Groot N.N."/>
        </authorList>
    </citation>
    <scope>NUCLEOTIDE SEQUENCE [LARGE SCALE GENOMIC DNA]</scope>
    <source>
        <strain evidence="2 3">CGMCC 1.11156</strain>
    </source>
</reference>
<protein>
    <recommendedName>
        <fullName evidence="1">SGNH domain-containing protein</fullName>
    </recommendedName>
</protein>
<feature type="domain" description="SGNH" evidence="1">
    <location>
        <begin position="75"/>
        <end position="315"/>
    </location>
</feature>